<dbReference type="EMBL" id="JBJHQE010000006">
    <property type="protein sequence ID" value="MFK9080182.1"/>
    <property type="molecule type" value="Genomic_DNA"/>
</dbReference>
<name>A0ACC7MRE2_9PSED</name>
<dbReference type="Proteomes" id="UP001622950">
    <property type="component" value="Unassembled WGS sequence"/>
</dbReference>
<accession>A0ACC7MRE2</accession>
<proteinExistence type="predicted"/>
<evidence type="ECO:0000313" key="2">
    <source>
        <dbReference type="Proteomes" id="UP001622950"/>
    </source>
</evidence>
<keyword evidence="2" id="KW-1185">Reference proteome</keyword>
<organism evidence="1 2">
    <name type="scientific">Pseudomonas neuropathica</name>
    <dbReference type="NCBI Taxonomy" id="2730425"/>
    <lineage>
        <taxon>Bacteria</taxon>
        <taxon>Pseudomonadati</taxon>
        <taxon>Pseudomonadota</taxon>
        <taxon>Gammaproteobacteria</taxon>
        <taxon>Pseudomonadales</taxon>
        <taxon>Pseudomonadaceae</taxon>
        <taxon>Pseudomonas</taxon>
    </lineage>
</organism>
<reference evidence="1" key="1">
    <citation type="submission" date="2024-11" db="EMBL/GenBank/DDBJ databases">
        <authorList>
            <person name="Lucas J.A."/>
        </authorList>
    </citation>
    <scope>NUCLEOTIDE SEQUENCE</scope>
    <source>
        <strain evidence="1">Z 8.8</strain>
    </source>
</reference>
<gene>
    <name evidence="1" type="ORF">ACJEBM_05785</name>
</gene>
<evidence type="ECO:0000313" key="1">
    <source>
        <dbReference type="EMBL" id="MFK9080182.1"/>
    </source>
</evidence>
<protein>
    <submittedName>
        <fullName evidence="1">Uncharacterized protein</fullName>
    </submittedName>
</protein>
<comment type="caution">
    <text evidence="1">The sequence shown here is derived from an EMBL/GenBank/DDBJ whole genome shotgun (WGS) entry which is preliminary data.</text>
</comment>
<sequence length="154" mass="16093">MQKQNLNIDHEGRTLVGFNFSDLPLSAALLVAAQQIDQNADQARSAVLGDPLRAVEYRLTAEEAERFSGADYAGPAPATVQAWMDAAGLDAKAATDSILVEAHAWKAAIYAIRAARLAGKQQVLKAQSHDAAEALTDAAIAAIRASVQGVGNAA</sequence>